<comment type="caution">
    <text evidence="2">The sequence shown here is derived from an EMBL/GenBank/DDBJ whole genome shotgun (WGS) entry which is preliminary data.</text>
</comment>
<evidence type="ECO:0000313" key="2">
    <source>
        <dbReference type="EMBL" id="PWZ57977.1"/>
    </source>
</evidence>
<dbReference type="AlphaFoldDB" id="A0A317YH24"/>
<keyword evidence="1" id="KW-0732">Signal</keyword>
<accession>A0A317YH24</accession>
<gene>
    <name evidence="2" type="ORF">Zm00014a_033458</name>
</gene>
<reference evidence="2" key="1">
    <citation type="journal article" date="2018" name="Nat. Genet.">
        <title>Extensive intraspecific gene order and gene structural variations between Mo17 and other maize genomes.</title>
        <authorList>
            <person name="Sun S."/>
            <person name="Zhou Y."/>
            <person name="Chen J."/>
            <person name="Shi J."/>
            <person name="Zhao H."/>
            <person name="Zhao H."/>
            <person name="Song W."/>
            <person name="Zhang M."/>
            <person name="Cui Y."/>
            <person name="Dong X."/>
            <person name="Liu H."/>
            <person name="Ma X."/>
            <person name="Jiao Y."/>
            <person name="Wang B."/>
            <person name="Wei X."/>
            <person name="Stein J.C."/>
            <person name="Glaubitz J.C."/>
            <person name="Lu F."/>
            <person name="Yu G."/>
            <person name="Liang C."/>
            <person name="Fengler K."/>
            <person name="Li B."/>
            <person name="Rafalski A."/>
            <person name="Schnable P.S."/>
            <person name="Ware D.H."/>
            <person name="Buckler E.S."/>
            <person name="Lai J."/>
        </authorList>
    </citation>
    <scope>NUCLEOTIDE SEQUENCE [LARGE SCALE GENOMIC DNA]</scope>
    <source>
        <tissue evidence="2">Seedling</tissue>
    </source>
</reference>
<evidence type="ECO:0000256" key="1">
    <source>
        <dbReference type="SAM" id="SignalP"/>
    </source>
</evidence>
<name>A0A317YH24_MAIZE</name>
<feature type="signal peptide" evidence="1">
    <location>
        <begin position="1"/>
        <end position="22"/>
    </location>
</feature>
<feature type="chain" id="PRO_5016313082" evidence="1">
    <location>
        <begin position="23"/>
        <end position="85"/>
    </location>
</feature>
<dbReference type="Proteomes" id="UP000251960">
    <property type="component" value="Chromosome 1"/>
</dbReference>
<organism evidence="2">
    <name type="scientific">Zea mays</name>
    <name type="common">Maize</name>
    <dbReference type="NCBI Taxonomy" id="4577"/>
    <lineage>
        <taxon>Eukaryota</taxon>
        <taxon>Viridiplantae</taxon>
        <taxon>Streptophyta</taxon>
        <taxon>Embryophyta</taxon>
        <taxon>Tracheophyta</taxon>
        <taxon>Spermatophyta</taxon>
        <taxon>Magnoliopsida</taxon>
        <taxon>Liliopsida</taxon>
        <taxon>Poales</taxon>
        <taxon>Poaceae</taxon>
        <taxon>PACMAD clade</taxon>
        <taxon>Panicoideae</taxon>
        <taxon>Andropogonodae</taxon>
        <taxon>Andropogoneae</taxon>
        <taxon>Tripsacinae</taxon>
        <taxon>Zea</taxon>
    </lineage>
</organism>
<protein>
    <submittedName>
        <fullName evidence="2">Uncharacterized protein</fullName>
    </submittedName>
</protein>
<dbReference type="EMBL" id="NCVQ01000001">
    <property type="protein sequence ID" value="PWZ57977.1"/>
    <property type="molecule type" value="Genomic_DNA"/>
</dbReference>
<proteinExistence type="predicted"/>
<sequence length="85" mass="9671">MRSLALMLTWSVATVLTLLAVGSPHPPPQQYLGHWMMFPVCNFFEQARTENQVVQKSTCDFEGLMVSNRGYDEVHITRGCKKIDI</sequence>